<comment type="caution">
    <text evidence="1">The sequence shown here is derived from an EMBL/GenBank/DDBJ whole genome shotgun (WGS) entry which is preliminary data.</text>
</comment>
<accession>A0A9W6TG93</accession>
<protein>
    <submittedName>
        <fullName evidence="1">Unnamed protein product</fullName>
    </submittedName>
</protein>
<dbReference type="EMBL" id="BSXW01000126">
    <property type="protein sequence ID" value="GMF12616.1"/>
    <property type="molecule type" value="Genomic_DNA"/>
</dbReference>
<dbReference type="OrthoDB" id="75839at2759"/>
<gene>
    <name evidence="1" type="ORF">Plil01_000320000</name>
</gene>
<organism evidence="1 2">
    <name type="scientific">Phytophthora lilii</name>
    <dbReference type="NCBI Taxonomy" id="2077276"/>
    <lineage>
        <taxon>Eukaryota</taxon>
        <taxon>Sar</taxon>
        <taxon>Stramenopiles</taxon>
        <taxon>Oomycota</taxon>
        <taxon>Peronosporomycetes</taxon>
        <taxon>Peronosporales</taxon>
        <taxon>Peronosporaceae</taxon>
        <taxon>Phytophthora</taxon>
    </lineage>
</organism>
<evidence type="ECO:0000313" key="1">
    <source>
        <dbReference type="EMBL" id="GMF12616.1"/>
    </source>
</evidence>
<keyword evidence="2" id="KW-1185">Reference proteome</keyword>
<sequence length="223" mass="24643">MSFTRLTRSKTAREIRNIIDALDLDDVARYFEQDTDEIDPYVTCEEVSVDAFNKYIGDGEKLRIGLRFLQLSDDGRILIVDLSSPVHEVTVRGLDVEFLAASGNGDEVKIGGSTTVKRAGYPKKEADSTFGPLRSTPNRTAPPSLRTIAEWVTLAVEVGRAQTWASLEAAATVVVGLSWDSVYFVNEGECCWYGDFIPPVRCQYTAGPYSTISNGDNSTRRRS</sequence>
<dbReference type="AlphaFoldDB" id="A0A9W6TG93"/>
<evidence type="ECO:0000313" key="2">
    <source>
        <dbReference type="Proteomes" id="UP001165083"/>
    </source>
</evidence>
<name>A0A9W6TG93_9STRA</name>
<reference evidence="1" key="1">
    <citation type="submission" date="2023-04" db="EMBL/GenBank/DDBJ databases">
        <title>Phytophthora lilii NBRC 32176.</title>
        <authorList>
            <person name="Ichikawa N."/>
            <person name="Sato H."/>
            <person name="Tonouchi N."/>
        </authorList>
    </citation>
    <scope>NUCLEOTIDE SEQUENCE</scope>
    <source>
        <strain evidence="1">NBRC 32176</strain>
    </source>
</reference>
<dbReference type="Proteomes" id="UP001165083">
    <property type="component" value="Unassembled WGS sequence"/>
</dbReference>
<proteinExistence type="predicted"/>